<dbReference type="GO" id="GO:0003677">
    <property type="term" value="F:DNA binding"/>
    <property type="evidence" value="ECO:0007669"/>
    <property type="project" value="UniProtKB-KW"/>
</dbReference>
<dbReference type="Pfam" id="PF01022">
    <property type="entry name" value="HTH_5"/>
    <property type="match status" value="1"/>
</dbReference>
<reference evidence="5" key="1">
    <citation type="submission" date="2020-07" db="EMBL/GenBank/DDBJ databases">
        <title>Huge and variable diversity of episymbiotic CPR bacteria and DPANN archaea in groundwater ecosystems.</title>
        <authorList>
            <person name="He C.Y."/>
            <person name="Keren R."/>
            <person name="Whittaker M."/>
            <person name="Farag I.F."/>
            <person name="Doudna J."/>
            <person name="Cate J.H.D."/>
            <person name="Banfield J.F."/>
        </authorList>
    </citation>
    <scope>NUCLEOTIDE SEQUENCE</scope>
    <source>
        <strain evidence="5">NC_groundwater_580_Pr5_B-0.1um_64_19</strain>
    </source>
</reference>
<dbReference type="PROSITE" id="PS50987">
    <property type="entry name" value="HTH_ARSR_2"/>
    <property type="match status" value="1"/>
</dbReference>
<sequence length="107" mass="11787">MTTATKSSNRTTDERLSQLLHAVSDPARRRILKALKQKGCCSIGKPSGMCACDIEQKIGLSQPTISHHMAILRKAGLVQAEKQGPWMWYQRNDRALQELAAALAEGL</sequence>
<protein>
    <submittedName>
        <fullName evidence="5">Winged helix-turn-helix transcriptional regulator</fullName>
    </submittedName>
</protein>
<dbReference type="InterPro" id="IPR018334">
    <property type="entry name" value="ArsR_HTH"/>
</dbReference>
<dbReference type="SMART" id="SM00418">
    <property type="entry name" value="HTH_ARSR"/>
    <property type="match status" value="1"/>
</dbReference>
<dbReference type="Gene3D" id="1.10.10.10">
    <property type="entry name" value="Winged helix-like DNA-binding domain superfamily/Winged helix DNA-binding domain"/>
    <property type="match status" value="1"/>
</dbReference>
<dbReference type="PANTHER" id="PTHR33154">
    <property type="entry name" value="TRANSCRIPTIONAL REGULATOR, ARSR FAMILY"/>
    <property type="match status" value="1"/>
</dbReference>
<evidence type="ECO:0000259" key="4">
    <source>
        <dbReference type="PROSITE" id="PS50987"/>
    </source>
</evidence>
<dbReference type="InterPro" id="IPR001845">
    <property type="entry name" value="HTH_ArsR_DNA-bd_dom"/>
</dbReference>
<organism evidence="5 6">
    <name type="scientific">Candidatus Korobacter versatilis</name>
    <dbReference type="NCBI Taxonomy" id="658062"/>
    <lineage>
        <taxon>Bacteria</taxon>
        <taxon>Pseudomonadati</taxon>
        <taxon>Acidobacteriota</taxon>
        <taxon>Terriglobia</taxon>
        <taxon>Terriglobales</taxon>
        <taxon>Candidatus Korobacteraceae</taxon>
        <taxon>Candidatus Korobacter</taxon>
    </lineage>
</organism>
<dbReference type="InterPro" id="IPR036390">
    <property type="entry name" value="WH_DNA-bd_sf"/>
</dbReference>
<evidence type="ECO:0000313" key="5">
    <source>
        <dbReference type="EMBL" id="MBI2677592.1"/>
    </source>
</evidence>
<gene>
    <name evidence="5" type="ORF">HYX28_02290</name>
</gene>
<evidence type="ECO:0000256" key="3">
    <source>
        <dbReference type="ARBA" id="ARBA00023163"/>
    </source>
</evidence>
<dbReference type="InterPro" id="IPR051081">
    <property type="entry name" value="HTH_MetalResp_TranReg"/>
</dbReference>
<keyword evidence="1" id="KW-0805">Transcription regulation</keyword>
<dbReference type="InterPro" id="IPR011991">
    <property type="entry name" value="ArsR-like_HTH"/>
</dbReference>
<evidence type="ECO:0000256" key="2">
    <source>
        <dbReference type="ARBA" id="ARBA00023125"/>
    </source>
</evidence>
<dbReference type="PROSITE" id="PS00846">
    <property type="entry name" value="HTH_ARSR_1"/>
    <property type="match status" value="1"/>
</dbReference>
<keyword evidence="3" id="KW-0804">Transcription</keyword>
<dbReference type="CDD" id="cd00090">
    <property type="entry name" value="HTH_ARSR"/>
    <property type="match status" value="1"/>
</dbReference>
<accession>A0A932ENR8</accession>
<comment type="caution">
    <text evidence="5">The sequence shown here is derived from an EMBL/GenBank/DDBJ whole genome shotgun (WGS) entry which is preliminary data.</text>
</comment>
<evidence type="ECO:0000256" key="1">
    <source>
        <dbReference type="ARBA" id="ARBA00023015"/>
    </source>
</evidence>
<evidence type="ECO:0000313" key="6">
    <source>
        <dbReference type="Proteomes" id="UP000779809"/>
    </source>
</evidence>
<keyword evidence="2" id="KW-0238">DNA-binding</keyword>
<dbReference type="PANTHER" id="PTHR33154:SF33">
    <property type="entry name" value="TRANSCRIPTIONAL REPRESSOR SDPR"/>
    <property type="match status" value="1"/>
</dbReference>
<proteinExistence type="predicted"/>
<dbReference type="AlphaFoldDB" id="A0A932ENR8"/>
<dbReference type="Proteomes" id="UP000779809">
    <property type="component" value="Unassembled WGS sequence"/>
</dbReference>
<dbReference type="SUPFAM" id="SSF46785">
    <property type="entry name" value="Winged helix' DNA-binding domain"/>
    <property type="match status" value="1"/>
</dbReference>
<feature type="domain" description="HTH arsR-type" evidence="4">
    <location>
        <begin position="8"/>
        <end position="107"/>
    </location>
</feature>
<name>A0A932ENR8_9BACT</name>
<dbReference type="NCBIfam" id="NF033788">
    <property type="entry name" value="HTH_metalloreg"/>
    <property type="match status" value="1"/>
</dbReference>
<dbReference type="InterPro" id="IPR036388">
    <property type="entry name" value="WH-like_DNA-bd_sf"/>
</dbReference>
<dbReference type="GO" id="GO:0003700">
    <property type="term" value="F:DNA-binding transcription factor activity"/>
    <property type="evidence" value="ECO:0007669"/>
    <property type="project" value="InterPro"/>
</dbReference>
<dbReference type="EMBL" id="JACPNR010000004">
    <property type="protein sequence ID" value="MBI2677592.1"/>
    <property type="molecule type" value="Genomic_DNA"/>
</dbReference>